<name>A0A9N9TQ20_PHYSR</name>
<proteinExistence type="predicted"/>
<dbReference type="PANTHER" id="PTHR36693:SF1">
    <property type="entry name" value="GH02722P"/>
    <property type="match status" value="1"/>
</dbReference>
<gene>
    <name evidence="1" type="ORF">PHYEVI_LOCUS7288</name>
</gene>
<accession>A0A9N9TQ20</accession>
<dbReference type="EMBL" id="OU900097">
    <property type="protein sequence ID" value="CAG9860941.1"/>
    <property type="molecule type" value="Genomic_DNA"/>
</dbReference>
<dbReference type="Proteomes" id="UP001153712">
    <property type="component" value="Chromosome 4"/>
</dbReference>
<evidence type="ECO:0000313" key="1">
    <source>
        <dbReference type="EMBL" id="CAG9860941.1"/>
    </source>
</evidence>
<organism evidence="1 2">
    <name type="scientific">Phyllotreta striolata</name>
    <name type="common">Striped flea beetle</name>
    <name type="synonym">Crioceris striolata</name>
    <dbReference type="NCBI Taxonomy" id="444603"/>
    <lineage>
        <taxon>Eukaryota</taxon>
        <taxon>Metazoa</taxon>
        <taxon>Ecdysozoa</taxon>
        <taxon>Arthropoda</taxon>
        <taxon>Hexapoda</taxon>
        <taxon>Insecta</taxon>
        <taxon>Pterygota</taxon>
        <taxon>Neoptera</taxon>
        <taxon>Endopterygota</taxon>
        <taxon>Coleoptera</taxon>
        <taxon>Polyphaga</taxon>
        <taxon>Cucujiformia</taxon>
        <taxon>Chrysomeloidea</taxon>
        <taxon>Chrysomelidae</taxon>
        <taxon>Galerucinae</taxon>
        <taxon>Alticini</taxon>
        <taxon>Phyllotreta</taxon>
    </lineage>
</organism>
<protein>
    <submittedName>
        <fullName evidence="1">Uncharacterized protein</fullName>
    </submittedName>
</protein>
<dbReference type="OrthoDB" id="121932at2759"/>
<reference evidence="1" key="1">
    <citation type="submission" date="2022-01" db="EMBL/GenBank/DDBJ databases">
        <authorList>
            <person name="King R."/>
        </authorList>
    </citation>
    <scope>NUCLEOTIDE SEQUENCE</scope>
</reference>
<dbReference type="AlphaFoldDB" id="A0A9N9TQ20"/>
<evidence type="ECO:0000313" key="2">
    <source>
        <dbReference type="Proteomes" id="UP001153712"/>
    </source>
</evidence>
<dbReference type="Pfam" id="PF16065">
    <property type="entry name" value="DUF4807"/>
    <property type="match status" value="1"/>
</dbReference>
<dbReference type="InterPro" id="IPR032072">
    <property type="entry name" value="DUF4807"/>
</dbReference>
<dbReference type="PANTHER" id="PTHR36693">
    <property type="entry name" value="GH02722P"/>
    <property type="match status" value="1"/>
</dbReference>
<sequence>MNLLHLTLTDGVYDYGAIILEDSEIKWLYRLKSVKTNSTVQVYVDSTFCYYLVKELFLSSFYRQCFLDRTKEKYGSTLMLRLKPTRYNLIDYNWNDRVYLLVRERCELDHALSWLSTLGGAFSALGDYFTNCAEMAGRISMHQLQLALKLGDPNIAVRCRLYMSLSLIQKKRYKQAKWIVLNEFKNAREATIVDQRLVNMCKGIWSKLQYEYGLHKLHLKGSNKLVITKK</sequence>
<keyword evidence="2" id="KW-1185">Reference proteome</keyword>